<feature type="compositionally biased region" description="Polar residues" evidence="1">
    <location>
        <begin position="478"/>
        <end position="492"/>
    </location>
</feature>
<feature type="compositionally biased region" description="Polar residues" evidence="1">
    <location>
        <begin position="816"/>
        <end position="840"/>
    </location>
</feature>
<evidence type="ECO:0000313" key="2">
    <source>
        <dbReference type="EMBL" id="EPE03433.1"/>
    </source>
</evidence>
<feature type="compositionally biased region" description="Acidic residues" evidence="1">
    <location>
        <begin position="285"/>
        <end position="301"/>
    </location>
</feature>
<accession>S3CB05</accession>
<dbReference type="AlphaFoldDB" id="S3CB05"/>
<dbReference type="Proteomes" id="UP000016923">
    <property type="component" value="Unassembled WGS sequence"/>
</dbReference>
<feature type="compositionally biased region" description="Low complexity" evidence="1">
    <location>
        <begin position="518"/>
        <end position="527"/>
    </location>
</feature>
<feature type="compositionally biased region" description="Polar residues" evidence="1">
    <location>
        <begin position="348"/>
        <end position="360"/>
    </location>
</feature>
<feature type="region of interest" description="Disordered" evidence="1">
    <location>
        <begin position="518"/>
        <end position="537"/>
    </location>
</feature>
<feature type="region of interest" description="Disordered" evidence="1">
    <location>
        <begin position="880"/>
        <end position="899"/>
    </location>
</feature>
<feature type="region of interest" description="Disordered" evidence="1">
    <location>
        <begin position="966"/>
        <end position="1069"/>
    </location>
</feature>
<feature type="region of interest" description="Disordered" evidence="1">
    <location>
        <begin position="381"/>
        <end position="506"/>
    </location>
</feature>
<gene>
    <name evidence="2" type="ORF">F503_06606</name>
</gene>
<feature type="compositionally biased region" description="Polar residues" evidence="1">
    <location>
        <begin position="1"/>
        <end position="15"/>
    </location>
</feature>
<dbReference type="OrthoDB" id="3538943at2759"/>
<evidence type="ECO:0000313" key="3">
    <source>
        <dbReference type="Proteomes" id="UP000016923"/>
    </source>
</evidence>
<feature type="compositionally biased region" description="Polar residues" evidence="1">
    <location>
        <begin position="430"/>
        <end position="458"/>
    </location>
</feature>
<feature type="compositionally biased region" description="Basic and acidic residues" evidence="1">
    <location>
        <begin position="1051"/>
        <end position="1060"/>
    </location>
</feature>
<feature type="compositionally biased region" description="Low complexity" evidence="1">
    <location>
        <begin position="860"/>
        <end position="874"/>
    </location>
</feature>
<feature type="compositionally biased region" description="Low complexity" evidence="1">
    <location>
        <begin position="82"/>
        <end position="105"/>
    </location>
</feature>
<dbReference type="eggNOG" id="ENOG502STJP">
    <property type="taxonomic scope" value="Eukaryota"/>
</dbReference>
<feature type="region of interest" description="Disordered" evidence="1">
    <location>
        <begin position="905"/>
        <end position="927"/>
    </location>
</feature>
<protein>
    <submittedName>
        <fullName evidence="2">Uncharacterized protein</fullName>
    </submittedName>
</protein>
<feature type="compositionally biased region" description="Polar residues" evidence="1">
    <location>
        <begin position="905"/>
        <end position="915"/>
    </location>
</feature>
<reference evidence="2 3" key="1">
    <citation type="journal article" date="2013" name="BMC Genomics">
        <title>The genome and transcriptome of the pine saprophyte Ophiostoma piceae, and a comparison with the bark beetle-associated pine pathogen Grosmannia clavigera.</title>
        <authorList>
            <person name="Haridas S."/>
            <person name="Wang Y."/>
            <person name="Lim L."/>
            <person name="Massoumi Alamouti S."/>
            <person name="Jackman S."/>
            <person name="Docking R."/>
            <person name="Robertson G."/>
            <person name="Birol I."/>
            <person name="Bohlmann J."/>
            <person name="Breuil C."/>
        </authorList>
    </citation>
    <scope>NUCLEOTIDE SEQUENCE [LARGE SCALE GENOMIC DNA]</scope>
    <source>
        <strain evidence="2 3">UAMH 11346</strain>
    </source>
</reference>
<feature type="compositionally biased region" description="Acidic residues" evidence="1">
    <location>
        <begin position="997"/>
        <end position="1011"/>
    </location>
</feature>
<dbReference type="VEuPathDB" id="FungiDB:F503_06606"/>
<feature type="region of interest" description="Disordered" evidence="1">
    <location>
        <begin position="122"/>
        <end position="196"/>
    </location>
</feature>
<feature type="region of interest" description="Disordered" evidence="1">
    <location>
        <begin position="854"/>
        <end position="874"/>
    </location>
</feature>
<feature type="compositionally biased region" description="Low complexity" evidence="1">
    <location>
        <begin position="1030"/>
        <end position="1046"/>
    </location>
</feature>
<organism evidence="2 3">
    <name type="scientific">Ophiostoma piceae (strain UAMH 11346)</name>
    <name type="common">Sap stain fungus</name>
    <dbReference type="NCBI Taxonomy" id="1262450"/>
    <lineage>
        <taxon>Eukaryota</taxon>
        <taxon>Fungi</taxon>
        <taxon>Dikarya</taxon>
        <taxon>Ascomycota</taxon>
        <taxon>Pezizomycotina</taxon>
        <taxon>Sordariomycetes</taxon>
        <taxon>Sordariomycetidae</taxon>
        <taxon>Ophiostomatales</taxon>
        <taxon>Ophiostomataceae</taxon>
        <taxon>Ophiostoma</taxon>
    </lineage>
</organism>
<dbReference type="OMA" id="DIHANNE"/>
<name>S3CB05_OPHP1</name>
<keyword evidence="3" id="KW-1185">Reference proteome</keyword>
<feature type="compositionally biased region" description="Low complexity" evidence="1">
    <location>
        <begin position="326"/>
        <end position="341"/>
    </location>
</feature>
<feature type="region of interest" description="Disordered" evidence="1">
    <location>
        <begin position="805"/>
        <end position="842"/>
    </location>
</feature>
<feature type="region of interest" description="Disordered" evidence="1">
    <location>
        <begin position="1"/>
        <end position="26"/>
    </location>
</feature>
<feature type="region of interest" description="Disordered" evidence="1">
    <location>
        <begin position="1109"/>
        <end position="1131"/>
    </location>
</feature>
<feature type="compositionally biased region" description="Low complexity" evidence="1">
    <location>
        <begin position="1167"/>
        <end position="1176"/>
    </location>
</feature>
<feature type="compositionally biased region" description="Polar residues" evidence="1">
    <location>
        <begin position="983"/>
        <end position="992"/>
    </location>
</feature>
<evidence type="ECO:0000256" key="1">
    <source>
        <dbReference type="SAM" id="MobiDB-lite"/>
    </source>
</evidence>
<feature type="compositionally biased region" description="Low complexity" evidence="1">
    <location>
        <begin position="404"/>
        <end position="416"/>
    </location>
</feature>
<feature type="region of interest" description="Disordered" evidence="1">
    <location>
        <begin position="212"/>
        <end position="360"/>
    </location>
</feature>
<dbReference type="EMBL" id="KE148167">
    <property type="protein sequence ID" value="EPE03433.1"/>
    <property type="molecule type" value="Genomic_DNA"/>
</dbReference>
<feature type="compositionally biased region" description="Low complexity" evidence="1">
    <location>
        <begin position="168"/>
        <end position="178"/>
    </location>
</feature>
<sequence>MSVTTVAPSAMTPPSTGLRRPSANKNGILSRRAVTIPQNQMALLKDNASWFSNISSGDESAVQSFKAVPDRVRKQLQKQYRQRATAAAEASSQAPPRQAPPTAATALPAAATAGTVDQVGDAEGVSIEDPPPQELAAAQDPPSTTSLPSLRAHVSPPPVRATLPSTAPPAVTTKAATVNGSPEASSAQVASTQPAAPATFAASAAFVAPFSAPDRVENSSPPRPRQRKDKSQTPSPHKRVTGLQTAEQVDKEALEIPATPEVLLQPQFQHPADVPPVIYSPPWSDVDEDEEVDDQVDDEEAGNTTQQDGAGQEGEARMPQLQTEQTPATTPVTTPVTTATPRRYLTNRGLSPNLSSSPQNDIEFQPVQALIYSRSPQAHARAISSAPPLRATDQLSESTALHVPSSPSHTPSSTRPAQSQAQPVIKYADSTAQWSASVRASHQTTALPPQPLSNSSRAPSEDETHGVRRRLMKAPVFPSSSKPKTAAAQSRVETPDPAAYRNGCASRKHSSLARLYTTTTNKNSSSPPSTPGADSAAETMDIDDINEIKRCDSARSTVDKRIAKVGQEDMIMAGAIVSIPVSAPPVSAPPPVVISAAPYPAPALSSAGIAPFAAAGSRAAAAFVDVAVTPAFKVRGPVYHTPAANASLTTPFPGSAVSIRESPSMSPRLTWMLPYETFTSAYPDYTGDLEDFLRACYCLQSIAKARQLASYQFDDVVRSYLEYIEYVHDDACTTPLNLHQWYIENTDELLYNKKVVTRSNVDAILMAYPDKVQSIQQLAESGMQISKNKQVDKPAPALAVVVQGPRATPGEAPGDSDSTPRQLTQQVQPDSLGTPSQPQSFPAGRRYLVDEVHYRDSQDDSGPSNPSNSLLNMSILGSSGESVWHHGQPSSPPGIIHVGGASQSQFLSQDASQDGSLPGPVGVTRPDSQIQSSCLTNAENALQPPSSPIRTSALPPGMDRITYMLQSPPAMGSSDPFSRPHIPSQTVESTTGHLGDDPDWAMTDDENEDAVAETPAKTPGTARAKTTRLAPITASPAKSPAAAPTPLNRKRSWEDREKEPPSSAANPIVVEDELLGDTSLSHTVVHEIIDDQESGDEYSEMDVSLMSVQSAREVRQRSPAVKPKSTGGSRRATIAASDIGIVARMAAAEEAMALASHKGTTTPAPPAAKITTTATPNGPPKKKRKQTAASKKSISRKALADFLAKKAQETGAANKPWLE</sequence>
<feature type="region of interest" description="Disordered" evidence="1">
    <location>
        <begin position="72"/>
        <end position="105"/>
    </location>
</feature>
<feature type="compositionally biased region" description="Polar residues" evidence="1">
    <location>
        <begin position="179"/>
        <end position="189"/>
    </location>
</feature>
<feature type="region of interest" description="Disordered" evidence="1">
    <location>
        <begin position="1156"/>
        <end position="1195"/>
    </location>
</feature>
<dbReference type="STRING" id="1262450.S3CB05"/>
<dbReference type="HOGENOM" id="CLU_268856_0_0_1"/>
<proteinExistence type="predicted"/>